<name>A0A1I7L6N0_9BACL</name>
<feature type="transmembrane region" description="Helical" evidence="7">
    <location>
        <begin position="222"/>
        <end position="241"/>
    </location>
</feature>
<feature type="region of interest" description="Disordered" evidence="6">
    <location>
        <begin position="766"/>
        <end position="788"/>
    </location>
</feature>
<feature type="compositionally biased region" description="Basic and acidic residues" evidence="6">
    <location>
        <begin position="898"/>
        <end position="914"/>
    </location>
</feature>
<evidence type="ECO:0000256" key="6">
    <source>
        <dbReference type="SAM" id="MobiDB-lite"/>
    </source>
</evidence>
<feature type="domain" description="Major facilitator superfamily (MFS) profile" evidence="8">
    <location>
        <begin position="63"/>
        <end position="472"/>
    </location>
</feature>
<evidence type="ECO:0000256" key="4">
    <source>
        <dbReference type="ARBA" id="ARBA00022989"/>
    </source>
</evidence>
<feature type="transmembrane region" description="Helical" evidence="7">
    <location>
        <begin position="159"/>
        <end position="182"/>
    </location>
</feature>
<evidence type="ECO:0000313" key="9">
    <source>
        <dbReference type="EMBL" id="SFV05377.1"/>
    </source>
</evidence>
<dbReference type="PANTHER" id="PTHR23528:SF1">
    <property type="entry name" value="MAJOR FACILITATOR SUPERFAMILY (MFS) PROFILE DOMAIN-CONTAINING PROTEIN"/>
    <property type="match status" value="1"/>
</dbReference>
<evidence type="ECO:0000256" key="1">
    <source>
        <dbReference type="ARBA" id="ARBA00004651"/>
    </source>
</evidence>
<feature type="region of interest" description="Disordered" evidence="6">
    <location>
        <begin position="893"/>
        <end position="914"/>
    </location>
</feature>
<feature type="transmembrane region" description="Helical" evidence="7">
    <location>
        <begin position="286"/>
        <end position="311"/>
    </location>
</feature>
<protein>
    <submittedName>
        <fullName evidence="9">Na+/melibiose symporter</fullName>
    </submittedName>
</protein>
<keyword evidence="2" id="KW-0813">Transport</keyword>
<proteinExistence type="predicted"/>
<comment type="subcellular location">
    <subcellularLocation>
        <location evidence="1">Cell membrane</location>
        <topology evidence="1">Multi-pass membrane protein</topology>
    </subcellularLocation>
</comment>
<keyword evidence="5 7" id="KW-0472">Membrane</keyword>
<keyword evidence="10" id="KW-1185">Reference proteome</keyword>
<dbReference type="GO" id="GO:0005886">
    <property type="term" value="C:plasma membrane"/>
    <property type="evidence" value="ECO:0007669"/>
    <property type="project" value="UniProtKB-SubCell"/>
</dbReference>
<dbReference type="Pfam" id="PF07690">
    <property type="entry name" value="MFS_1"/>
    <property type="match status" value="1"/>
</dbReference>
<dbReference type="STRING" id="392015.SAMN05421543_12634"/>
<evidence type="ECO:0000256" key="7">
    <source>
        <dbReference type="SAM" id="Phobius"/>
    </source>
</evidence>
<feature type="transmembrane region" description="Helical" evidence="7">
    <location>
        <begin position="416"/>
        <end position="436"/>
    </location>
</feature>
<evidence type="ECO:0000256" key="3">
    <source>
        <dbReference type="ARBA" id="ARBA00022692"/>
    </source>
</evidence>
<keyword evidence="3 7" id="KW-0812">Transmembrane</keyword>
<feature type="transmembrane region" description="Helical" evidence="7">
    <location>
        <begin position="136"/>
        <end position="153"/>
    </location>
</feature>
<feature type="region of interest" description="Disordered" evidence="6">
    <location>
        <begin position="249"/>
        <end position="274"/>
    </location>
</feature>
<dbReference type="PANTHER" id="PTHR23528">
    <property type="match status" value="1"/>
</dbReference>
<dbReference type="InterPro" id="IPR011701">
    <property type="entry name" value="MFS"/>
</dbReference>
<reference evidence="10" key="1">
    <citation type="submission" date="2016-10" db="EMBL/GenBank/DDBJ databases">
        <authorList>
            <person name="Varghese N."/>
        </authorList>
    </citation>
    <scope>NUCLEOTIDE SEQUENCE [LARGE SCALE GENOMIC DNA]</scope>
    <source>
        <strain evidence="10">DSM 17980</strain>
    </source>
</reference>
<gene>
    <name evidence="9" type="ORF">SAMN05421543_12634</name>
</gene>
<dbReference type="InterPro" id="IPR020846">
    <property type="entry name" value="MFS_dom"/>
</dbReference>
<dbReference type="Gene3D" id="1.20.1250.20">
    <property type="entry name" value="MFS general substrate transporter like domains"/>
    <property type="match status" value="2"/>
</dbReference>
<feature type="compositionally biased region" description="Basic and acidic residues" evidence="6">
    <location>
        <begin position="767"/>
        <end position="779"/>
    </location>
</feature>
<feature type="transmembrane region" description="Helical" evidence="7">
    <location>
        <begin position="102"/>
        <end position="124"/>
    </location>
</feature>
<dbReference type="InterPro" id="IPR036259">
    <property type="entry name" value="MFS_trans_sf"/>
</dbReference>
<feature type="transmembrane region" description="Helical" evidence="7">
    <location>
        <begin position="65"/>
        <end position="90"/>
    </location>
</feature>
<dbReference type="SUPFAM" id="SSF103473">
    <property type="entry name" value="MFS general substrate transporter"/>
    <property type="match status" value="1"/>
</dbReference>
<feature type="transmembrane region" description="Helical" evidence="7">
    <location>
        <begin position="323"/>
        <end position="342"/>
    </location>
</feature>
<accession>A0A1I7L6N0</accession>
<evidence type="ECO:0000313" key="10">
    <source>
        <dbReference type="Proteomes" id="UP000183508"/>
    </source>
</evidence>
<feature type="transmembrane region" description="Helical" evidence="7">
    <location>
        <begin position="378"/>
        <end position="404"/>
    </location>
</feature>
<dbReference type="PROSITE" id="PS50850">
    <property type="entry name" value="MFS"/>
    <property type="match status" value="1"/>
</dbReference>
<feature type="transmembrane region" description="Helical" evidence="7">
    <location>
        <begin position="194"/>
        <end position="216"/>
    </location>
</feature>
<evidence type="ECO:0000256" key="2">
    <source>
        <dbReference type="ARBA" id="ARBA00022448"/>
    </source>
</evidence>
<feature type="transmembrane region" description="Helical" evidence="7">
    <location>
        <begin position="448"/>
        <end position="468"/>
    </location>
</feature>
<feature type="transmembrane region" description="Helical" evidence="7">
    <location>
        <begin position="354"/>
        <end position="372"/>
    </location>
</feature>
<organism evidence="9 10">
    <name type="scientific">Alicyclobacillus macrosporangiidus</name>
    <dbReference type="NCBI Taxonomy" id="392015"/>
    <lineage>
        <taxon>Bacteria</taxon>
        <taxon>Bacillati</taxon>
        <taxon>Bacillota</taxon>
        <taxon>Bacilli</taxon>
        <taxon>Bacillales</taxon>
        <taxon>Alicyclobacillaceae</taxon>
        <taxon>Alicyclobacillus</taxon>
    </lineage>
</organism>
<dbReference type="EMBL" id="FPBV01000026">
    <property type="protein sequence ID" value="SFV05377.1"/>
    <property type="molecule type" value="Genomic_DNA"/>
</dbReference>
<evidence type="ECO:0000259" key="8">
    <source>
        <dbReference type="PROSITE" id="PS50850"/>
    </source>
</evidence>
<keyword evidence="4 7" id="KW-1133">Transmembrane helix</keyword>
<dbReference type="GO" id="GO:0022857">
    <property type="term" value="F:transmembrane transporter activity"/>
    <property type="evidence" value="ECO:0007669"/>
    <property type="project" value="InterPro"/>
</dbReference>
<evidence type="ECO:0000256" key="5">
    <source>
        <dbReference type="ARBA" id="ARBA00023136"/>
    </source>
</evidence>
<dbReference type="Proteomes" id="UP000183508">
    <property type="component" value="Unassembled WGS sequence"/>
</dbReference>
<feature type="transmembrane region" description="Helical" evidence="7">
    <location>
        <begin position="475"/>
        <end position="494"/>
    </location>
</feature>
<sequence>MDDGLFYKHTESYNIPEQEKHVVAVCGVLNRFLGSARPLRSFPGGCRTVLLHLSERQKSIAVHVYAVNLYAFSLNFHTSALLTIVVPAALDRLTGPRHTQVLGQLAAISALVSMLLPLIAGIWSDSVKARGGKRRPFILYGGLLNALGLFGMYDTHHFGLWVISFLLSIVGQGITVAGYQALWSDVVPAESRGLAAGGQGVATLLGNICGLVLSGVLGPVRVVAAMAAAMLAGMLATVLWVREPDTDGIEGGSADGPRQGHHSDTGKGAPSITLSLRPPAANRRDFFSVFWAQAFVTFGMTLLMTFVMYFFQDVLHMHNPTAGTAGVATLALFGAVLSSIYLGRISDRTQRRNLVALSGAPMALAAIGFAFLQSPSWLYAFAVLFGLGYGAFLSTGWALTVDVLPDARSIARDLGIWGIASTLPAVIAPVVGAWLLGRFAQPSHGYQVLFVLAGVSLGLGGLTVLRVGTRTRSPLWGVPLRLLIAVIVATAVLVQCRVRVDGRLPLRRGSTLVISNHLHDLDGMVLPAWLTLAGPWRHPVYYAASQRLFEPGFLALRFPKLKRFLRRVNLGPLFAAVGVRPIENQPLSRPFASYGYQALRAAGNRPLREVFTEQALQSLGLRAEDPLSALWSAAAFDAAQRPASLTALRREVRSQVREAMRTALTEQINGLVKEVETGGTLFLTPEGKYSDDGLLHRFRLAYEPLFRAARQHYIAAISYDPFAYRRRLGVWVRIVPVPPAQDVVQMLRAHRVITVSQVILHVLTTGGHRDTGSGDEEARPTQIPGQPQAHPALVAAGRTPAAGASTGLTRAEVERGVMHFLAQLPESVQAAADLRANPRRAVHRALTSMVRAGVLQEQDGRYTLGACKTNRHFPNVPDIVSFFTNALNETLQAADGGRGSRGDCGRAPDPHDDV</sequence>
<dbReference type="AlphaFoldDB" id="A0A1I7L6N0"/>